<gene>
    <name evidence="1" type="ORF">EVAR_15671_1</name>
</gene>
<dbReference type="AlphaFoldDB" id="A0A4C1UAA6"/>
<protein>
    <submittedName>
        <fullName evidence="1">Uncharacterized protein</fullName>
    </submittedName>
</protein>
<evidence type="ECO:0000313" key="2">
    <source>
        <dbReference type="Proteomes" id="UP000299102"/>
    </source>
</evidence>
<comment type="caution">
    <text evidence="1">The sequence shown here is derived from an EMBL/GenBank/DDBJ whole genome shotgun (WGS) entry which is preliminary data.</text>
</comment>
<accession>A0A4C1UAA6</accession>
<organism evidence="1 2">
    <name type="scientific">Eumeta variegata</name>
    <name type="common">Bagworm moth</name>
    <name type="synonym">Eumeta japonica</name>
    <dbReference type="NCBI Taxonomy" id="151549"/>
    <lineage>
        <taxon>Eukaryota</taxon>
        <taxon>Metazoa</taxon>
        <taxon>Ecdysozoa</taxon>
        <taxon>Arthropoda</taxon>
        <taxon>Hexapoda</taxon>
        <taxon>Insecta</taxon>
        <taxon>Pterygota</taxon>
        <taxon>Neoptera</taxon>
        <taxon>Endopterygota</taxon>
        <taxon>Lepidoptera</taxon>
        <taxon>Glossata</taxon>
        <taxon>Ditrysia</taxon>
        <taxon>Tineoidea</taxon>
        <taxon>Psychidae</taxon>
        <taxon>Oiketicinae</taxon>
        <taxon>Eumeta</taxon>
    </lineage>
</organism>
<sequence>MKPYRENAKICRPGEGGRRARRRRRCERGRGVTGRAACIERWRSSDSSQGAMLKFLEIPIYDILLCKTGYILLLTVQIADERRALVVYSWRTHSPIGPLETRLQIANAISFAARAAMPRLKLAARSLPNLLIPYSHDTAIIL</sequence>
<keyword evidence="2" id="KW-1185">Reference proteome</keyword>
<evidence type="ECO:0000313" key="1">
    <source>
        <dbReference type="EMBL" id="GBP22997.1"/>
    </source>
</evidence>
<reference evidence="1 2" key="1">
    <citation type="journal article" date="2019" name="Commun. Biol.">
        <title>The bagworm genome reveals a unique fibroin gene that provides high tensile strength.</title>
        <authorList>
            <person name="Kono N."/>
            <person name="Nakamura H."/>
            <person name="Ohtoshi R."/>
            <person name="Tomita M."/>
            <person name="Numata K."/>
            <person name="Arakawa K."/>
        </authorList>
    </citation>
    <scope>NUCLEOTIDE SEQUENCE [LARGE SCALE GENOMIC DNA]</scope>
</reference>
<proteinExistence type="predicted"/>
<name>A0A4C1UAA6_EUMVA</name>
<dbReference type="EMBL" id="BGZK01000146">
    <property type="protein sequence ID" value="GBP22997.1"/>
    <property type="molecule type" value="Genomic_DNA"/>
</dbReference>
<dbReference type="Proteomes" id="UP000299102">
    <property type="component" value="Unassembled WGS sequence"/>
</dbReference>